<dbReference type="EMBL" id="JAWDGP010001540">
    <property type="protein sequence ID" value="KAK3790446.1"/>
    <property type="molecule type" value="Genomic_DNA"/>
</dbReference>
<evidence type="ECO:0000313" key="2">
    <source>
        <dbReference type="Proteomes" id="UP001283361"/>
    </source>
</evidence>
<gene>
    <name evidence="1" type="ORF">RRG08_015915</name>
</gene>
<sequence length="124" mass="14099">MQKSLTFNRPENNSSYLDRTSDSLFCVLCDYKAQDVKKGAHLLLRRVWDTQTEEDNKVGWIQTLQRRYNSQAQPRPLQVRIKATVHQFSVLWSHTPQIALAQTSVVLAKATASLPLCRNSNGAV</sequence>
<name>A0AAE1ANP4_9GAST</name>
<keyword evidence="2" id="KW-1185">Reference proteome</keyword>
<organism evidence="1 2">
    <name type="scientific">Elysia crispata</name>
    <name type="common">lettuce slug</name>
    <dbReference type="NCBI Taxonomy" id="231223"/>
    <lineage>
        <taxon>Eukaryota</taxon>
        <taxon>Metazoa</taxon>
        <taxon>Spiralia</taxon>
        <taxon>Lophotrochozoa</taxon>
        <taxon>Mollusca</taxon>
        <taxon>Gastropoda</taxon>
        <taxon>Heterobranchia</taxon>
        <taxon>Euthyneura</taxon>
        <taxon>Panpulmonata</taxon>
        <taxon>Sacoglossa</taxon>
        <taxon>Placobranchoidea</taxon>
        <taxon>Plakobranchidae</taxon>
        <taxon>Elysia</taxon>
    </lineage>
</organism>
<evidence type="ECO:0000313" key="1">
    <source>
        <dbReference type="EMBL" id="KAK3790446.1"/>
    </source>
</evidence>
<comment type="caution">
    <text evidence="1">The sequence shown here is derived from an EMBL/GenBank/DDBJ whole genome shotgun (WGS) entry which is preliminary data.</text>
</comment>
<reference evidence="1" key="1">
    <citation type="journal article" date="2023" name="G3 (Bethesda)">
        <title>A reference genome for the long-term kleptoplast-retaining sea slug Elysia crispata morphotype clarki.</title>
        <authorList>
            <person name="Eastman K.E."/>
            <person name="Pendleton A.L."/>
            <person name="Shaikh M.A."/>
            <person name="Suttiyut T."/>
            <person name="Ogas R."/>
            <person name="Tomko P."/>
            <person name="Gavelis G."/>
            <person name="Widhalm J.R."/>
            <person name="Wisecaver J.H."/>
        </authorList>
    </citation>
    <scope>NUCLEOTIDE SEQUENCE</scope>
    <source>
        <strain evidence="1">ECLA1</strain>
    </source>
</reference>
<proteinExistence type="predicted"/>
<protein>
    <submittedName>
        <fullName evidence="1">Uncharacterized protein</fullName>
    </submittedName>
</protein>
<dbReference type="AlphaFoldDB" id="A0AAE1ANP4"/>
<accession>A0AAE1ANP4</accession>
<dbReference type="Proteomes" id="UP001283361">
    <property type="component" value="Unassembled WGS sequence"/>
</dbReference>